<feature type="compositionally biased region" description="Polar residues" evidence="1">
    <location>
        <begin position="207"/>
        <end position="236"/>
    </location>
</feature>
<feature type="compositionally biased region" description="Basic and acidic residues" evidence="1">
    <location>
        <begin position="74"/>
        <end position="90"/>
    </location>
</feature>
<name>A0A5E4QNI5_9NEOP</name>
<feature type="compositionally biased region" description="Polar residues" evidence="1">
    <location>
        <begin position="37"/>
        <end position="64"/>
    </location>
</feature>
<feature type="compositionally biased region" description="Polar residues" evidence="1">
    <location>
        <begin position="13"/>
        <end position="25"/>
    </location>
</feature>
<evidence type="ECO:0000313" key="3">
    <source>
        <dbReference type="Proteomes" id="UP000324832"/>
    </source>
</evidence>
<sequence length="395" mass="43812">MSLSTPKAKYRESNASMLRQESKGMSINGVVKPGFRSKSSSPAKLSENSANSTRSNSVSHSPNRNVDLKAQVTSKRETSPTSKISKDKCKAASTPVQQHVVDTRSKTINNATLATAPNEDPNEHKNSKTIKSQKSNEPPSLISTDVSQGYGRPLVTPIKQKLTIRREPRTTVNVAAAAIVEKSQNRVDRSRSPLKSWKAVNEDISPNRINRSRSPLRSWKAQNRQPPPSSAANKQNLIRSTLSNKTGEPKFKTPGLAFNTKMELRNVEQNGGATNNYLFKPQLSTRSESVSRRQVSTERKAHELVRSGEPSRESLGSQLRGTIMKEIKPQNYIGRPNFSNQSSKAFKPQLEDIKSSFLLLNKKFDRNLKGTNNNVKSGPVLHSFAFGRVTDYMSQ</sequence>
<feature type="compositionally biased region" description="Polar residues" evidence="1">
    <location>
        <begin position="106"/>
        <end position="115"/>
    </location>
</feature>
<feature type="compositionally biased region" description="Basic and acidic residues" evidence="1">
    <location>
        <begin position="289"/>
        <end position="312"/>
    </location>
</feature>
<reference evidence="2 3" key="1">
    <citation type="submission" date="2017-07" db="EMBL/GenBank/DDBJ databases">
        <authorList>
            <person name="Talla V."/>
            <person name="Backstrom N."/>
        </authorList>
    </citation>
    <scope>NUCLEOTIDE SEQUENCE [LARGE SCALE GENOMIC DNA]</scope>
</reference>
<organism evidence="2 3">
    <name type="scientific">Leptidea sinapis</name>
    <dbReference type="NCBI Taxonomy" id="189913"/>
    <lineage>
        <taxon>Eukaryota</taxon>
        <taxon>Metazoa</taxon>
        <taxon>Ecdysozoa</taxon>
        <taxon>Arthropoda</taxon>
        <taxon>Hexapoda</taxon>
        <taxon>Insecta</taxon>
        <taxon>Pterygota</taxon>
        <taxon>Neoptera</taxon>
        <taxon>Endopterygota</taxon>
        <taxon>Lepidoptera</taxon>
        <taxon>Glossata</taxon>
        <taxon>Ditrysia</taxon>
        <taxon>Papilionoidea</taxon>
        <taxon>Pieridae</taxon>
        <taxon>Dismorphiinae</taxon>
        <taxon>Leptidea</taxon>
    </lineage>
</organism>
<protein>
    <submittedName>
        <fullName evidence="2">Uncharacterized protein</fullName>
    </submittedName>
</protein>
<evidence type="ECO:0000313" key="2">
    <source>
        <dbReference type="EMBL" id="VVC99191.1"/>
    </source>
</evidence>
<dbReference type="Proteomes" id="UP000324832">
    <property type="component" value="Unassembled WGS sequence"/>
</dbReference>
<dbReference type="EMBL" id="FZQP02004000">
    <property type="protein sequence ID" value="VVC99191.1"/>
    <property type="molecule type" value="Genomic_DNA"/>
</dbReference>
<feature type="region of interest" description="Disordered" evidence="1">
    <location>
        <begin position="1"/>
        <end position="148"/>
    </location>
</feature>
<feature type="region of interest" description="Disordered" evidence="1">
    <location>
        <begin position="205"/>
        <end position="236"/>
    </location>
</feature>
<accession>A0A5E4QNI5</accession>
<gene>
    <name evidence="2" type="ORF">LSINAPIS_LOCUS10118</name>
</gene>
<evidence type="ECO:0000256" key="1">
    <source>
        <dbReference type="SAM" id="MobiDB-lite"/>
    </source>
</evidence>
<keyword evidence="3" id="KW-1185">Reference proteome</keyword>
<feature type="compositionally biased region" description="Polar residues" evidence="1">
    <location>
        <begin position="129"/>
        <end position="147"/>
    </location>
</feature>
<dbReference type="AlphaFoldDB" id="A0A5E4QNI5"/>
<proteinExistence type="predicted"/>
<feature type="region of interest" description="Disordered" evidence="1">
    <location>
        <begin position="284"/>
        <end position="316"/>
    </location>
</feature>